<dbReference type="AlphaFoldDB" id="A0A081BZX5"/>
<evidence type="ECO:0000256" key="4">
    <source>
        <dbReference type="ARBA" id="ARBA00022692"/>
    </source>
</evidence>
<proteinExistence type="inferred from homology"/>
<comment type="similarity">
    <text evidence="7">Belongs to the binding-protein-dependent transport system permease family. OppBC subfamily.</text>
</comment>
<dbReference type="PROSITE" id="PS50928">
    <property type="entry name" value="ABC_TM1"/>
    <property type="match status" value="1"/>
</dbReference>
<evidence type="ECO:0000256" key="7">
    <source>
        <dbReference type="ARBA" id="ARBA00024202"/>
    </source>
</evidence>
<dbReference type="Gene3D" id="1.10.3720.10">
    <property type="entry name" value="MetI-like"/>
    <property type="match status" value="1"/>
</dbReference>
<dbReference type="STRING" id="1499967.U27_04852"/>
<comment type="subcellular location">
    <subcellularLocation>
        <location evidence="1 8">Cell membrane</location>
        <topology evidence="1 8">Multi-pass membrane protein</topology>
    </subcellularLocation>
</comment>
<dbReference type="PANTHER" id="PTHR43386">
    <property type="entry name" value="OLIGOPEPTIDE TRANSPORT SYSTEM PERMEASE PROTEIN APPC"/>
    <property type="match status" value="1"/>
</dbReference>
<dbReference type="Pfam" id="PF00528">
    <property type="entry name" value="BPD_transp_1"/>
    <property type="match status" value="1"/>
</dbReference>
<keyword evidence="6 8" id="KW-0472">Membrane</keyword>
<dbReference type="CDD" id="cd06261">
    <property type="entry name" value="TM_PBP2"/>
    <property type="match status" value="1"/>
</dbReference>
<gene>
    <name evidence="10" type="ORF">U27_04852</name>
</gene>
<dbReference type="InterPro" id="IPR050366">
    <property type="entry name" value="BP-dependent_transpt_permease"/>
</dbReference>
<keyword evidence="5 8" id="KW-1133">Transmembrane helix</keyword>
<evidence type="ECO:0000256" key="3">
    <source>
        <dbReference type="ARBA" id="ARBA00022475"/>
    </source>
</evidence>
<dbReference type="HOGENOM" id="CLU_028518_1_1_0"/>
<evidence type="ECO:0000256" key="8">
    <source>
        <dbReference type="RuleBase" id="RU363032"/>
    </source>
</evidence>
<protein>
    <submittedName>
        <fullName evidence="10">Putative dipeptide ABC transporter</fullName>
    </submittedName>
</protein>
<keyword evidence="3" id="KW-1003">Cell membrane</keyword>
<dbReference type="EMBL" id="DF820466">
    <property type="protein sequence ID" value="GAK57880.1"/>
    <property type="molecule type" value="Genomic_DNA"/>
</dbReference>
<keyword evidence="11" id="KW-1185">Reference proteome</keyword>
<dbReference type="Proteomes" id="UP000030661">
    <property type="component" value="Unassembled WGS sequence"/>
</dbReference>
<feature type="transmembrane region" description="Helical" evidence="8">
    <location>
        <begin position="132"/>
        <end position="149"/>
    </location>
</feature>
<evidence type="ECO:0000256" key="2">
    <source>
        <dbReference type="ARBA" id="ARBA00022448"/>
    </source>
</evidence>
<dbReference type="GO" id="GO:0005886">
    <property type="term" value="C:plasma membrane"/>
    <property type="evidence" value="ECO:0007669"/>
    <property type="project" value="UniProtKB-SubCell"/>
</dbReference>
<reference evidence="10" key="1">
    <citation type="journal article" date="2015" name="PeerJ">
        <title>First genomic representation of candidate bacterial phylum KSB3 points to enhanced environmental sensing as a trigger of wastewater bulking.</title>
        <authorList>
            <person name="Sekiguchi Y."/>
            <person name="Ohashi A."/>
            <person name="Parks D.H."/>
            <person name="Yamauchi T."/>
            <person name="Tyson G.W."/>
            <person name="Hugenholtz P."/>
        </authorList>
    </citation>
    <scope>NUCLEOTIDE SEQUENCE [LARGE SCALE GENOMIC DNA]</scope>
</reference>
<evidence type="ECO:0000256" key="6">
    <source>
        <dbReference type="ARBA" id="ARBA00023136"/>
    </source>
</evidence>
<feature type="transmembrane region" description="Helical" evidence="8">
    <location>
        <begin position="107"/>
        <end position="126"/>
    </location>
</feature>
<evidence type="ECO:0000313" key="11">
    <source>
        <dbReference type="Proteomes" id="UP000030661"/>
    </source>
</evidence>
<keyword evidence="4 8" id="KW-0812">Transmembrane</keyword>
<feature type="domain" description="ABC transmembrane type-1" evidence="9">
    <location>
        <begin position="67"/>
        <end position="256"/>
    </location>
</feature>
<dbReference type="GO" id="GO:0055085">
    <property type="term" value="P:transmembrane transport"/>
    <property type="evidence" value="ECO:0007669"/>
    <property type="project" value="InterPro"/>
</dbReference>
<sequence>MFKNKLAILGAFIVGGLILTAIFAEMLAPYNPLEQNIAQGLRAPNTAHWCGQDKLGRDLFSRIIYGSRISLWVGISTVSISLVIGLAIGSISGFYGGWIDELFMRTVDILMAFPGILLAIAMVAVLGPGLNHVILALCLIGWVGYARLVRAQVLYLRELEYVTAAHALGATPARIIIQHLLPNLIAPVIVEATFGMAGAILAEASLSFLGLGAQPPTPSWGSMLNEGRQFLLLAPHHTTFPGLAIMLVVLGFNFLGDGLRDFLDVKKV</sequence>
<feature type="transmembrane region" description="Helical" evidence="8">
    <location>
        <begin position="230"/>
        <end position="256"/>
    </location>
</feature>
<evidence type="ECO:0000256" key="1">
    <source>
        <dbReference type="ARBA" id="ARBA00004651"/>
    </source>
</evidence>
<dbReference type="InterPro" id="IPR053385">
    <property type="entry name" value="ABC_transport_permease"/>
</dbReference>
<dbReference type="InterPro" id="IPR000515">
    <property type="entry name" value="MetI-like"/>
</dbReference>
<name>A0A081BZX5_VECG1</name>
<dbReference type="NCBIfam" id="NF045474">
    <property type="entry name" value="Opp2C"/>
    <property type="match status" value="1"/>
</dbReference>
<evidence type="ECO:0000256" key="5">
    <source>
        <dbReference type="ARBA" id="ARBA00022989"/>
    </source>
</evidence>
<dbReference type="InterPro" id="IPR035906">
    <property type="entry name" value="MetI-like_sf"/>
</dbReference>
<feature type="transmembrane region" description="Helical" evidence="8">
    <location>
        <begin position="69"/>
        <end position="95"/>
    </location>
</feature>
<accession>A0A081BZX5</accession>
<dbReference type="SUPFAM" id="SSF161098">
    <property type="entry name" value="MetI-like"/>
    <property type="match status" value="1"/>
</dbReference>
<evidence type="ECO:0000313" key="10">
    <source>
        <dbReference type="EMBL" id="GAK57880.1"/>
    </source>
</evidence>
<dbReference type="Pfam" id="PF12911">
    <property type="entry name" value="OppC_N"/>
    <property type="match status" value="1"/>
</dbReference>
<organism evidence="10">
    <name type="scientific">Vecturithrix granuli</name>
    <dbReference type="NCBI Taxonomy" id="1499967"/>
    <lineage>
        <taxon>Bacteria</taxon>
        <taxon>Candidatus Moduliflexota</taxon>
        <taxon>Candidatus Vecturitrichia</taxon>
        <taxon>Candidatus Vecturitrichales</taxon>
        <taxon>Candidatus Vecturitrichaceae</taxon>
        <taxon>Candidatus Vecturithrix</taxon>
    </lineage>
</organism>
<dbReference type="eggNOG" id="COG1173">
    <property type="taxonomic scope" value="Bacteria"/>
</dbReference>
<dbReference type="PANTHER" id="PTHR43386:SF1">
    <property type="entry name" value="D,D-DIPEPTIDE TRANSPORT SYSTEM PERMEASE PROTEIN DDPC-RELATED"/>
    <property type="match status" value="1"/>
</dbReference>
<feature type="transmembrane region" description="Helical" evidence="8">
    <location>
        <begin position="184"/>
        <end position="210"/>
    </location>
</feature>
<keyword evidence="2 8" id="KW-0813">Transport</keyword>
<dbReference type="InterPro" id="IPR025966">
    <property type="entry name" value="OppC_N"/>
</dbReference>
<evidence type="ECO:0000259" key="9">
    <source>
        <dbReference type="PROSITE" id="PS50928"/>
    </source>
</evidence>